<evidence type="ECO:0000313" key="3">
    <source>
        <dbReference type="EMBL" id="KKU03673.1"/>
    </source>
</evidence>
<protein>
    <submittedName>
        <fullName evidence="3">Uncharacterized protein</fullName>
    </submittedName>
</protein>
<evidence type="ECO:0000256" key="1">
    <source>
        <dbReference type="SAM" id="Phobius"/>
    </source>
</evidence>
<evidence type="ECO:0000313" key="4">
    <source>
        <dbReference type="Proteomes" id="UP000034086"/>
    </source>
</evidence>
<organism evidence="3 4">
    <name type="scientific">Candidatus Woesebacteria bacterium GW2011_GWE1_45_18</name>
    <dbReference type="NCBI Taxonomy" id="1618598"/>
    <lineage>
        <taxon>Bacteria</taxon>
        <taxon>Candidatus Woeseibacteriota</taxon>
    </lineage>
</organism>
<keyword evidence="1" id="KW-0812">Transmembrane</keyword>
<keyword evidence="1" id="KW-1133">Transmembrane helix</keyword>
<feature type="chain" id="PRO_5002538955" evidence="2">
    <location>
        <begin position="24"/>
        <end position="169"/>
    </location>
</feature>
<dbReference type="Proteomes" id="UP000034086">
    <property type="component" value="Unassembled WGS sequence"/>
</dbReference>
<reference evidence="3 4" key="1">
    <citation type="journal article" date="2015" name="Nature">
        <title>rRNA introns, odd ribosomes, and small enigmatic genomes across a large radiation of phyla.</title>
        <authorList>
            <person name="Brown C.T."/>
            <person name="Hug L.A."/>
            <person name="Thomas B.C."/>
            <person name="Sharon I."/>
            <person name="Castelle C.J."/>
            <person name="Singh A."/>
            <person name="Wilkins M.J."/>
            <person name="Williams K.H."/>
            <person name="Banfield J.F."/>
        </authorList>
    </citation>
    <scope>NUCLEOTIDE SEQUENCE [LARGE SCALE GENOMIC DNA]</scope>
</reference>
<feature type="transmembrane region" description="Helical" evidence="1">
    <location>
        <begin position="147"/>
        <end position="168"/>
    </location>
</feature>
<sequence>MKKILVFVLGLVSPLFFAPAALAHCPLCVAGAGAGLSLSRLLGIDDSITGVWLAAFLGAVSFWTETALIKDKELKLILRPLIYIGIFVATIWSFYKFNLIVTHGEIFGLHKLTFGMIAGGILFYLVDVIDDLSIKKYGKVFFPYQRIIVSLGSMLLLSIGIYILINYYI</sequence>
<proteinExistence type="predicted"/>
<feature type="transmembrane region" description="Helical" evidence="1">
    <location>
        <begin position="107"/>
        <end position="126"/>
    </location>
</feature>
<dbReference type="EMBL" id="LCKQ01000013">
    <property type="protein sequence ID" value="KKU03673.1"/>
    <property type="molecule type" value="Genomic_DNA"/>
</dbReference>
<accession>A0A0G1PE45</accession>
<dbReference type="AlphaFoldDB" id="A0A0G1PE45"/>
<name>A0A0G1PE45_9BACT</name>
<feature type="transmembrane region" description="Helical" evidence="1">
    <location>
        <begin position="47"/>
        <end position="64"/>
    </location>
</feature>
<keyword evidence="2" id="KW-0732">Signal</keyword>
<gene>
    <name evidence="3" type="ORF">UX03_C0013G0031</name>
</gene>
<keyword evidence="1" id="KW-0472">Membrane</keyword>
<evidence type="ECO:0000256" key="2">
    <source>
        <dbReference type="SAM" id="SignalP"/>
    </source>
</evidence>
<comment type="caution">
    <text evidence="3">The sequence shown here is derived from an EMBL/GenBank/DDBJ whole genome shotgun (WGS) entry which is preliminary data.</text>
</comment>
<feature type="transmembrane region" description="Helical" evidence="1">
    <location>
        <begin position="76"/>
        <end position="95"/>
    </location>
</feature>
<feature type="signal peptide" evidence="2">
    <location>
        <begin position="1"/>
        <end position="23"/>
    </location>
</feature>